<dbReference type="InterPro" id="IPR013320">
    <property type="entry name" value="ConA-like_dom_sf"/>
</dbReference>
<dbReference type="PANTHER" id="PTHR24103">
    <property type="entry name" value="E3 UBIQUITIN-PROTEIN LIGASE TRIM"/>
    <property type="match status" value="1"/>
</dbReference>
<dbReference type="Ensembl" id="ENSMGAT00000000859.2">
    <property type="protein sequence ID" value="ENSMGAP00000000225.2"/>
    <property type="gene ID" value="ENSMGAG00000000846.2"/>
</dbReference>
<reference evidence="3" key="3">
    <citation type="submission" date="2025-09" db="UniProtKB">
        <authorList>
            <consortium name="Ensembl"/>
        </authorList>
    </citation>
    <scope>IDENTIFICATION</scope>
</reference>
<dbReference type="CDD" id="cd12888">
    <property type="entry name" value="SPRY_PRY_TRIM7_like"/>
    <property type="match status" value="1"/>
</dbReference>
<organism evidence="3 4">
    <name type="scientific">Meleagris gallopavo</name>
    <name type="common">Wild turkey</name>
    <dbReference type="NCBI Taxonomy" id="9103"/>
    <lineage>
        <taxon>Eukaryota</taxon>
        <taxon>Metazoa</taxon>
        <taxon>Chordata</taxon>
        <taxon>Craniata</taxon>
        <taxon>Vertebrata</taxon>
        <taxon>Euteleostomi</taxon>
        <taxon>Archelosauria</taxon>
        <taxon>Archosauria</taxon>
        <taxon>Dinosauria</taxon>
        <taxon>Saurischia</taxon>
        <taxon>Theropoda</taxon>
        <taxon>Coelurosauria</taxon>
        <taxon>Aves</taxon>
        <taxon>Neognathae</taxon>
        <taxon>Galloanserae</taxon>
        <taxon>Galliformes</taxon>
        <taxon>Phasianidae</taxon>
        <taxon>Meleagridinae</taxon>
        <taxon>Meleagris</taxon>
    </lineage>
</organism>
<dbReference type="Bgee" id="ENSMGAG00000000846">
    <property type="expression patterns" value="Expressed in spleen and 10 other cell types or tissues"/>
</dbReference>
<dbReference type="InterPro" id="IPR001870">
    <property type="entry name" value="B30.2/SPRY"/>
</dbReference>
<evidence type="ECO:0000313" key="3">
    <source>
        <dbReference type="Ensembl" id="ENSMGAP00000000225.2"/>
    </source>
</evidence>
<feature type="region of interest" description="Disordered" evidence="1">
    <location>
        <begin position="221"/>
        <end position="242"/>
    </location>
</feature>
<dbReference type="InterPro" id="IPR006574">
    <property type="entry name" value="PRY"/>
</dbReference>
<dbReference type="Pfam" id="PF13765">
    <property type="entry name" value="PRY"/>
    <property type="match status" value="1"/>
</dbReference>
<dbReference type="GeneTree" id="ENSGT00940000158668"/>
<reference evidence="3 4" key="1">
    <citation type="journal article" date="2010" name="PLoS Biol.">
        <title>Multi-platform next-generation sequencing of the domestic turkey (Meleagris gallopavo): genome assembly and analysis.</title>
        <authorList>
            <person name="Dalloul R.A."/>
            <person name="Long J.A."/>
            <person name="Zimin A.V."/>
            <person name="Aslam L."/>
            <person name="Beal K."/>
            <person name="Blomberg L.A."/>
            <person name="Bouffard P."/>
            <person name="Burt D.W."/>
            <person name="Crasta O."/>
            <person name="Crooijmans R.P."/>
            <person name="Cooper K."/>
            <person name="Coulombe R.A."/>
            <person name="De S."/>
            <person name="Delany M.E."/>
            <person name="Dodgson J.B."/>
            <person name="Dong J.J."/>
            <person name="Evans C."/>
            <person name="Frederickson K.M."/>
            <person name="Flicek P."/>
            <person name="Florea L."/>
            <person name="Folkerts O."/>
            <person name="Groenen M.A."/>
            <person name="Harkins T.T."/>
            <person name="Herrero J."/>
            <person name="Hoffmann S."/>
            <person name="Megens H.J."/>
            <person name="Jiang A."/>
            <person name="de Jong P."/>
            <person name="Kaiser P."/>
            <person name="Kim H."/>
            <person name="Kim K.W."/>
            <person name="Kim S."/>
            <person name="Langenberger D."/>
            <person name="Lee M.K."/>
            <person name="Lee T."/>
            <person name="Mane S."/>
            <person name="Marcais G."/>
            <person name="Marz M."/>
            <person name="McElroy A.P."/>
            <person name="Modise T."/>
            <person name="Nefedov M."/>
            <person name="Notredame C."/>
            <person name="Paton I.R."/>
            <person name="Payne W.S."/>
            <person name="Pertea G."/>
            <person name="Prickett D."/>
            <person name="Puiu D."/>
            <person name="Qioa D."/>
            <person name="Raineri E."/>
            <person name="Ruffier M."/>
            <person name="Salzberg S.L."/>
            <person name="Schatz M.C."/>
            <person name="Scheuring C."/>
            <person name="Schmidt C.J."/>
            <person name="Schroeder S."/>
            <person name="Searle S.M."/>
            <person name="Smith E.J."/>
            <person name="Smith J."/>
            <person name="Sonstegard T.S."/>
            <person name="Stadler P.F."/>
            <person name="Tafer H."/>
            <person name="Tu Z.J."/>
            <person name="Van Tassell C.P."/>
            <person name="Vilella A.J."/>
            <person name="Williams K.P."/>
            <person name="Yorke J.A."/>
            <person name="Zhang L."/>
            <person name="Zhang H.B."/>
            <person name="Zhang X."/>
            <person name="Zhang Y."/>
            <person name="Reed K.M."/>
        </authorList>
    </citation>
    <scope>NUCLEOTIDE SEQUENCE [LARGE SCALE GENOMIC DNA]</scope>
</reference>
<dbReference type="Proteomes" id="UP000001645">
    <property type="component" value="Chromosome 30"/>
</dbReference>
<name>G1MQ82_MELGA</name>
<dbReference type="InterPro" id="IPR003877">
    <property type="entry name" value="SPRY_dom"/>
</dbReference>
<proteinExistence type="predicted"/>
<dbReference type="SMART" id="SM00589">
    <property type="entry name" value="PRY"/>
    <property type="match status" value="1"/>
</dbReference>
<dbReference type="Gene3D" id="2.60.120.920">
    <property type="match status" value="1"/>
</dbReference>
<dbReference type="PROSITE" id="PS50188">
    <property type="entry name" value="B302_SPRY"/>
    <property type="match status" value="1"/>
</dbReference>
<accession>G1MQ82</accession>
<keyword evidence="4" id="KW-1185">Reference proteome</keyword>
<dbReference type="Pfam" id="PF00622">
    <property type="entry name" value="SPRY"/>
    <property type="match status" value="1"/>
</dbReference>
<dbReference type="HOGENOM" id="CLU_013137_7_4_1"/>
<evidence type="ECO:0000256" key="1">
    <source>
        <dbReference type="SAM" id="MobiDB-lite"/>
    </source>
</evidence>
<sequence length="242" mass="27152">MGDQSRAQSHVLWWSVPRSQHREVLTPRWRSLDRGKEFTPSLPLLDGFTDFTLDPNTANPFLLLADDGRDVRRGDVWASLPDGPERFGTEPCVLGDRGFSSGQHCWEVEVADGGDWWAVGVAQHSVRRKGVLSFTPQEGIWAVGQWFGQYYAFTCPDWTALRLAQLPRAIRVSLDFGGGQVVFADAESKDRIFAFCLASRPEEMLYPWLWVGKDSWLKLSSPSPSAPQQGGTEEITARGPWD</sequence>
<evidence type="ECO:0000313" key="4">
    <source>
        <dbReference type="Proteomes" id="UP000001645"/>
    </source>
</evidence>
<dbReference type="InterPro" id="IPR043136">
    <property type="entry name" value="B30.2/SPRY_sf"/>
</dbReference>
<dbReference type="PRINTS" id="PR01407">
    <property type="entry name" value="BUTYPHLNCDUF"/>
</dbReference>
<dbReference type="SUPFAM" id="SSF49899">
    <property type="entry name" value="Concanavalin A-like lectins/glucanases"/>
    <property type="match status" value="1"/>
</dbReference>
<dbReference type="SMART" id="SM00449">
    <property type="entry name" value="SPRY"/>
    <property type="match status" value="1"/>
</dbReference>
<feature type="domain" description="B30.2/SPRY" evidence="2">
    <location>
        <begin position="31"/>
        <end position="228"/>
    </location>
</feature>
<dbReference type="InterPro" id="IPR050143">
    <property type="entry name" value="TRIM/RBCC"/>
</dbReference>
<dbReference type="InParanoid" id="G1MQ82"/>
<reference evidence="3" key="2">
    <citation type="submission" date="2025-08" db="UniProtKB">
        <authorList>
            <consortium name="Ensembl"/>
        </authorList>
    </citation>
    <scope>IDENTIFICATION</scope>
</reference>
<protein>
    <recommendedName>
        <fullName evidence="2">B30.2/SPRY domain-containing protein</fullName>
    </recommendedName>
</protein>
<dbReference type="AlphaFoldDB" id="G1MQ82"/>
<dbReference type="InterPro" id="IPR003879">
    <property type="entry name" value="Butyrophylin_SPRY"/>
</dbReference>
<evidence type="ECO:0000259" key="2">
    <source>
        <dbReference type="PROSITE" id="PS50188"/>
    </source>
</evidence>